<protein>
    <submittedName>
        <fullName evidence="1">Uncharacterized protein</fullName>
    </submittedName>
</protein>
<accession>A6EZP2</accession>
<dbReference type="Proteomes" id="UP000005856">
    <property type="component" value="Unassembled WGS sequence"/>
</dbReference>
<dbReference type="AlphaFoldDB" id="A6EZP2"/>
<name>A6EZP2_9GAMM</name>
<dbReference type="eggNOG" id="ENOG5033GJK">
    <property type="taxonomic scope" value="Bacteria"/>
</dbReference>
<dbReference type="EMBL" id="ABCP01000010">
    <property type="protein sequence ID" value="EDM48011.1"/>
    <property type="molecule type" value="Genomic_DNA"/>
</dbReference>
<gene>
    <name evidence="1" type="ORF">MDG893_14163</name>
</gene>
<sequence>MSKESQVTQWLKENTNLSWTRTSGDAPAVKRDRLFINRSEGYEIRDFILQYYDECDLAHKPENYEITLKKIMAYRKGEKVKTQDLLSHLKTKLKS</sequence>
<keyword evidence="2" id="KW-1185">Reference proteome</keyword>
<evidence type="ECO:0000313" key="2">
    <source>
        <dbReference type="Proteomes" id="UP000005856"/>
    </source>
</evidence>
<organism evidence="1 2">
    <name type="scientific">Marinobacter algicola DG893</name>
    <dbReference type="NCBI Taxonomy" id="443152"/>
    <lineage>
        <taxon>Bacteria</taxon>
        <taxon>Pseudomonadati</taxon>
        <taxon>Pseudomonadota</taxon>
        <taxon>Gammaproteobacteria</taxon>
        <taxon>Pseudomonadales</taxon>
        <taxon>Marinobacteraceae</taxon>
        <taxon>Marinobacter</taxon>
    </lineage>
</organism>
<evidence type="ECO:0000313" key="1">
    <source>
        <dbReference type="EMBL" id="EDM48011.1"/>
    </source>
</evidence>
<reference evidence="1 2" key="1">
    <citation type="submission" date="2007-06" db="EMBL/GenBank/DDBJ databases">
        <authorList>
            <person name="Green D."/>
            <person name="Ferriera S."/>
            <person name="Johnson J."/>
            <person name="Kravitz S."/>
            <person name="Beeson K."/>
            <person name="Sutton G."/>
            <person name="Rogers Y.-H."/>
            <person name="Friedman R."/>
            <person name="Frazier M."/>
            <person name="Venter J.C."/>
        </authorList>
    </citation>
    <scope>NUCLEOTIDE SEQUENCE [LARGE SCALE GENOMIC DNA]</scope>
    <source>
        <strain evidence="1 2">DG893</strain>
    </source>
</reference>
<comment type="caution">
    <text evidence="1">The sequence shown here is derived from an EMBL/GenBank/DDBJ whole genome shotgun (WGS) entry which is preliminary data.</text>
</comment>
<proteinExistence type="predicted"/>